<evidence type="ECO:0000256" key="8">
    <source>
        <dbReference type="SAM" id="MobiDB-lite"/>
    </source>
</evidence>
<keyword evidence="5 7" id="KW-0717">Septation</keyword>
<feature type="region of interest" description="Disordered" evidence="8">
    <location>
        <begin position="404"/>
        <end position="527"/>
    </location>
</feature>
<dbReference type="SUPFAM" id="SSF55307">
    <property type="entry name" value="Tubulin C-terminal domain-like"/>
    <property type="match status" value="1"/>
</dbReference>
<dbReference type="InterPro" id="IPR018316">
    <property type="entry name" value="Tubulin/FtsZ_2-layer-sand-dom"/>
</dbReference>
<accession>A0A7W7KA26</accession>
<feature type="binding site" evidence="5">
    <location>
        <begin position="24"/>
        <end position="28"/>
    </location>
    <ligand>
        <name>GTP</name>
        <dbReference type="ChEBI" id="CHEBI:37565"/>
    </ligand>
</feature>
<keyword evidence="3 5" id="KW-0547">Nucleotide-binding</keyword>
<evidence type="ECO:0000259" key="9">
    <source>
        <dbReference type="SMART" id="SM00864"/>
    </source>
</evidence>
<evidence type="ECO:0000256" key="3">
    <source>
        <dbReference type="ARBA" id="ARBA00022741"/>
    </source>
</evidence>
<organism evidence="11 12">
    <name type="scientific">Novosphingobium chloroacetimidivorans</name>
    <dbReference type="NCBI Taxonomy" id="1428314"/>
    <lineage>
        <taxon>Bacteria</taxon>
        <taxon>Pseudomonadati</taxon>
        <taxon>Pseudomonadota</taxon>
        <taxon>Alphaproteobacteria</taxon>
        <taxon>Sphingomonadales</taxon>
        <taxon>Sphingomonadaceae</taxon>
        <taxon>Novosphingobium</taxon>
    </lineage>
</organism>
<dbReference type="GO" id="GO:0003924">
    <property type="term" value="F:GTPase activity"/>
    <property type="evidence" value="ECO:0007669"/>
    <property type="project" value="UniProtKB-UniRule"/>
</dbReference>
<dbReference type="PANTHER" id="PTHR30314:SF3">
    <property type="entry name" value="MITOCHONDRIAL DIVISION PROTEIN FSZA"/>
    <property type="match status" value="1"/>
</dbReference>
<dbReference type="InterPro" id="IPR024757">
    <property type="entry name" value="FtsZ_C"/>
</dbReference>
<dbReference type="PRINTS" id="PR00423">
    <property type="entry name" value="CELLDVISFTSZ"/>
</dbReference>
<evidence type="ECO:0000256" key="6">
    <source>
        <dbReference type="NCBIfam" id="TIGR00065"/>
    </source>
</evidence>
<dbReference type="InterPro" id="IPR045061">
    <property type="entry name" value="FtsZ/CetZ"/>
</dbReference>
<evidence type="ECO:0000256" key="5">
    <source>
        <dbReference type="HAMAP-Rule" id="MF_00909"/>
    </source>
</evidence>
<dbReference type="PANTHER" id="PTHR30314">
    <property type="entry name" value="CELL DIVISION PROTEIN FTSZ-RELATED"/>
    <property type="match status" value="1"/>
</dbReference>
<gene>
    <name evidence="5" type="primary">ftsZ</name>
    <name evidence="11" type="ORF">HNO88_001797</name>
</gene>
<evidence type="ECO:0000256" key="7">
    <source>
        <dbReference type="RuleBase" id="RU000631"/>
    </source>
</evidence>
<protein>
    <recommendedName>
        <fullName evidence="5 6">Cell division protein FtsZ</fullName>
    </recommendedName>
</protein>
<dbReference type="NCBIfam" id="TIGR00065">
    <property type="entry name" value="ftsZ"/>
    <property type="match status" value="1"/>
</dbReference>
<dbReference type="Gene3D" id="3.30.1330.20">
    <property type="entry name" value="Tubulin/FtsZ, C-terminal domain"/>
    <property type="match status" value="1"/>
</dbReference>
<feature type="region of interest" description="Disordered" evidence="8">
    <location>
        <begin position="331"/>
        <end position="388"/>
    </location>
</feature>
<dbReference type="Proteomes" id="UP000555448">
    <property type="component" value="Unassembled WGS sequence"/>
</dbReference>
<dbReference type="InterPro" id="IPR000158">
    <property type="entry name" value="Cell_div_FtsZ"/>
</dbReference>
<dbReference type="GO" id="GO:0005737">
    <property type="term" value="C:cytoplasm"/>
    <property type="evidence" value="ECO:0007669"/>
    <property type="project" value="UniProtKB-SubCell"/>
</dbReference>
<feature type="domain" description="Tubulin/FtsZ 2-layer sandwich" evidence="10">
    <location>
        <begin position="210"/>
        <end position="328"/>
    </location>
</feature>
<evidence type="ECO:0000259" key="10">
    <source>
        <dbReference type="SMART" id="SM00865"/>
    </source>
</evidence>
<comment type="subunit">
    <text evidence="5">Homodimer. Polymerizes to form a dynamic ring structure in a strictly GTP-dependent manner. Interacts directly with several other division proteins.</text>
</comment>
<keyword evidence="5 7" id="KW-0132">Cell division</keyword>
<dbReference type="EMBL" id="JACHLR010000006">
    <property type="protein sequence ID" value="MBB4858474.1"/>
    <property type="molecule type" value="Genomic_DNA"/>
</dbReference>
<feature type="binding site" evidence="5">
    <location>
        <position position="142"/>
    </location>
    <ligand>
        <name>GTP</name>
        <dbReference type="ChEBI" id="CHEBI:37565"/>
    </ligand>
</feature>
<dbReference type="SMART" id="SM00864">
    <property type="entry name" value="Tubulin"/>
    <property type="match status" value="1"/>
</dbReference>
<dbReference type="FunFam" id="3.30.1330.20:FF:000011">
    <property type="entry name" value="Cell division protein FtsZ"/>
    <property type="match status" value="1"/>
</dbReference>
<dbReference type="PROSITE" id="PS01135">
    <property type="entry name" value="FTSZ_2"/>
    <property type="match status" value="1"/>
</dbReference>
<proteinExistence type="inferred from homology"/>
<dbReference type="Pfam" id="PF12327">
    <property type="entry name" value="FtsZ_C"/>
    <property type="match status" value="1"/>
</dbReference>
<feature type="binding site" evidence="5">
    <location>
        <position position="190"/>
    </location>
    <ligand>
        <name>GTP</name>
        <dbReference type="ChEBI" id="CHEBI:37565"/>
    </ligand>
</feature>
<reference evidence="11 12" key="1">
    <citation type="submission" date="2020-08" db="EMBL/GenBank/DDBJ databases">
        <title>Functional genomics of gut bacteria from endangered species of beetles.</title>
        <authorList>
            <person name="Carlos-Shanley C."/>
        </authorList>
    </citation>
    <scope>NUCLEOTIDE SEQUENCE [LARGE SCALE GENOMIC DNA]</scope>
    <source>
        <strain evidence="11 12">S00245</strain>
    </source>
</reference>
<evidence type="ECO:0000256" key="1">
    <source>
        <dbReference type="ARBA" id="ARBA00009690"/>
    </source>
</evidence>
<feature type="binding site" evidence="5">
    <location>
        <begin position="111"/>
        <end position="113"/>
    </location>
    <ligand>
        <name>GTP</name>
        <dbReference type="ChEBI" id="CHEBI:37565"/>
    </ligand>
</feature>
<dbReference type="Pfam" id="PF00091">
    <property type="entry name" value="Tubulin"/>
    <property type="match status" value="1"/>
</dbReference>
<evidence type="ECO:0000256" key="4">
    <source>
        <dbReference type="ARBA" id="ARBA00023134"/>
    </source>
</evidence>
<dbReference type="SUPFAM" id="SSF52490">
    <property type="entry name" value="Tubulin nucleotide-binding domain-like"/>
    <property type="match status" value="1"/>
</dbReference>
<dbReference type="InterPro" id="IPR003008">
    <property type="entry name" value="Tubulin_FtsZ_GTPase"/>
</dbReference>
<dbReference type="RefSeq" id="WP_184244180.1">
    <property type="nucleotide sequence ID" value="NZ_JACHLR010000006.1"/>
</dbReference>
<dbReference type="GO" id="GO:0032153">
    <property type="term" value="C:cell division site"/>
    <property type="evidence" value="ECO:0007669"/>
    <property type="project" value="UniProtKB-UniRule"/>
</dbReference>
<dbReference type="InterPro" id="IPR008280">
    <property type="entry name" value="Tub_FtsZ_C"/>
</dbReference>
<dbReference type="GO" id="GO:0051258">
    <property type="term" value="P:protein polymerization"/>
    <property type="evidence" value="ECO:0007669"/>
    <property type="project" value="UniProtKB-UniRule"/>
</dbReference>
<keyword evidence="2 5" id="KW-0963">Cytoplasm</keyword>
<comment type="caution">
    <text evidence="11">The sequence shown here is derived from an EMBL/GenBank/DDBJ whole genome shotgun (WGS) entry which is preliminary data.</text>
</comment>
<dbReference type="GO" id="GO:0000917">
    <property type="term" value="P:division septum assembly"/>
    <property type="evidence" value="ECO:0007669"/>
    <property type="project" value="UniProtKB-KW"/>
</dbReference>
<dbReference type="HAMAP" id="MF_00909">
    <property type="entry name" value="FtsZ"/>
    <property type="match status" value="1"/>
</dbReference>
<comment type="similarity">
    <text evidence="1 5 7">Belongs to the FtsZ family.</text>
</comment>
<evidence type="ECO:0000313" key="12">
    <source>
        <dbReference type="Proteomes" id="UP000555448"/>
    </source>
</evidence>
<dbReference type="GO" id="GO:0043093">
    <property type="term" value="P:FtsZ-dependent cytokinesis"/>
    <property type="evidence" value="ECO:0007669"/>
    <property type="project" value="UniProtKB-UniRule"/>
</dbReference>
<comment type="function">
    <text evidence="5 7">Essential cell division protein that forms a contractile ring structure (Z ring) at the future cell division site. The regulation of the ring assembly controls the timing and the location of cell division. One of the functions of the FtsZ ring is to recruit other cell division proteins to the septum to produce a new cell wall between the dividing cells. Binds GTP and shows GTPase activity.</text>
</comment>
<feature type="compositionally biased region" description="Pro residues" evidence="8">
    <location>
        <begin position="469"/>
        <end position="480"/>
    </location>
</feature>
<dbReference type="SMART" id="SM00865">
    <property type="entry name" value="Tubulin_C"/>
    <property type="match status" value="1"/>
</dbReference>
<name>A0A7W7KA26_9SPHN</name>
<dbReference type="PROSITE" id="PS01134">
    <property type="entry name" value="FTSZ_1"/>
    <property type="match status" value="1"/>
</dbReference>
<dbReference type="InterPro" id="IPR020805">
    <property type="entry name" value="Cell_div_FtsZ_CS"/>
</dbReference>
<dbReference type="AlphaFoldDB" id="A0A7W7KA26"/>
<feature type="compositionally biased region" description="Polar residues" evidence="8">
    <location>
        <begin position="483"/>
        <end position="497"/>
    </location>
</feature>
<keyword evidence="4 5" id="KW-0342">GTP-binding</keyword>
<dbReference type="InterPro" id="IPR036525">
    <property type="entry name" value="Tubulin/FtsZ_GTPase_sf"/>
</dbReference>
<sequence length="527" mass="54328">MSINIGPPAIEELRPRILVIGVGGAGGNAIANMIQAQIEGVDFIVANTDAQALNSSIAENRIQLGPDITQGLGAGSRPEVGRAAAEETIEEIDRLLEGVHMVFIAAGMGGGTGTGAAPIIAKAARDKGVLTVGVVTKPFMFEGTRRMRSAETGIDELQKHVDTLIVIPNQNLFLVAKADTTFKEAFGLADEVLQQGVRSITDLMVMPGLINLDFADVRSVMGEMGKAMMGTGEGEGPNRALEAAERAIANPLLDGVSMQGAKGVIISIIGGDDMKLLEVDEAANHIRELVDQDANIIWGSAFNPDLQGKIRVSVVATGIEQSAEQAEIAARPVSFSGSRGPVRPGAAQPAQPVAATPSYSPAPAAYAPPAPPAAPAAEPFDLGSDAELGEDDSALELGGAEELGDESYGNAAPAPARQPAGLGAAQPVAASQTRRQDELNLQEEAAEPAPAPGRRRTFLSEPAAAAPAPAAPAPAAPAPRPASTGSTLFERMSNLSRGTKPAPSEEEGEEDSGSISIPRFLGRQNNQ</sequence>
<dbReference type="GO" id="GO:0005525">
    <property type="term" value="F:GTP binding"/>
    <property type="evidence" value="ECO:0007669"/>
    <property type="project" value="UniProtKB-UniRule"/>
</dbReference>
<feature type="binding site" evidence="5">
    <location>
        <position position="146"/>
    </location>
    <ligand>
        <name>GTP</name>
        <dbReference type="ChEBI" id="CHEBI:37565"/>
    </ligand>
</feature>
<dbReference type="Gene3D" id="3.40.50.1440">
    <property type="entry name" value="Tubulin/FtsZ, GTPase domain"/>
    <property type="match status" value="1"/>
</dbReference>
<feature type="compositionally biased region" description="Low complexity" evidence="8">
    <location>
        <begin position="339"/>
        <end position="365"/>
    </location>
</feature>
<dbReference type="CDD" id="cd02201">
    <property type="entry name" value="FtsZ_type1"/>
    <property type="match status" value="1"/>
</dbReference>
<dbReference type="InterPro" id="IPR037103">
    <property type="entry name" value="Tubulin/FtsZ-like_C"/>
</dbReference>
<evidence type="ECO:0000313" key="11">
    <source>
        <dbReference type="EMBL" id="MBB4858474.1"/>
    </source>
</evidence>
<keyword evidence="5 7" id="KW-0131">Cell cycle</keyword>
<comment type="subcellular location">
    <subcellularLocation>
        <location evidence="5">Cytoplasm</location>
    </subcellularLocation>
    <text evidence="5">Assembles at midcell at the inner surface of the cytoplasmic membrane.</text>
</comment>
<evidence type="ECO:0000256" key="2">
    <source>
        <dbReference type="ARBA" id="ARBA00022490"/>
    </source>
</evidence>
<keyword evidence="12" id="KW-1185">Reference proteome</keyword>
<dbReference type="FunFam" id="3.40.50.1440:FF:000001">
    <property type="entry name" value="Cell division protein FtsZ"/>
    <property type="match status" value="1"/>
</dbReference>
<feature type="domain" description="Tubulin/FtsZ GTPase" evidence="9">
    <location>
        <begin position="16"/>
        <end position="208"/>
    </location>
</feature>